<evidence type="ECO:0000313" key="1">
    <source>
        <dbReference type="EMBL" id="MBM6877096.1"/>
    </source>
</evidence>
<gene>
    <name evidence="1" type="ORF">H9X83_02835</name>
</gene>
<sequence length="113" mass="12739">MLEIMKQLALDAVDKESLADFTIGTVSSVSPLVIRQEDGPELTERFLVLARSVTDHEERGQARIWTENEPDRWSEYRLIRRNGLKQGEKVILVKASGGQQYVVLDRAAKGGEE</sequence>
<dbReference type="InterPro" id="IPR022555">
    <property type="entry name" value="DUF2577"/>
</dbReference>
<proteinExistence type="predicted"/>
<evidence type="ECO:0000313" key="2">
    <source>
        <dbReference type="Proteomes" id="UP000729290"/>
    </source>
</evidence>
<dbReference type="RefSeq" id="WP_205133012.1">
    <property type="nucleotide sequence ID" value="NZ_JACSNT010000003.1"/>
</dbReference>
<protein>
    <submittedName>
        <fullName evidence="1">DUF2577 domain-containing protein</fullName>
    </submittedName>
</protein>
<dbReference type="EMBL" id="JACSNV010000003">
    <property type="protein sequence ID" value="MBM6877096.1"/>
    <property type="molecule type" value="Genomic_DNA"/>
</dbReference>
<name>A0ABS2G6L1_9FIRM</name>
<dbReference type="Proteomes" id="UP000729290">
    <property type="component" value="Unassembled WGS sequence"/>
</dbReference>
<reference evidence="1 2" key="1">
    <citation type="journal article" date="2021" name="Sci. Rep.">
        <title>The distribution of antibiotic resistance genes in chicken gut microbiota commensals.</title>
        <authorList>
            <person name="Juricova H."/>
            <person name="Matiasovicova J."/>
            <person name="Kubasova T."/>
            <person name="Cejkova D."/>
            <person name="Rychlik I."/>
        </authorList>
    </citation>
    <scope>NUCLEOTIDE SEQUENCE [LARGE SCALE GENOMIC DNA]</scope>
    <source>
        <strain evidence="1 2">An431b</strain>
    </source>
</reference>
<comment type="caution">
    <text evidence="1">The sequence shown here is derived from an EMBL/GenBank/DDBJ whole genome shotgun (WGS) entry which is preliminary data.</text>
</comment>
<accession>A0ABS2G6L1</accession>
<dbReference type="Pfam" id="PF10844">
    <property type="entry name" value="DUF2577"/>
    <property type="match status" value="1"/>
</dbReference>
<organism evidence="1 2">
    <name type="scientific">Anaerotignum lactatifermentans</name>
    <dbReference type="NCBI Taxonomy" id="160404"/>
    <lineage>
        <taxon>Bacteria</taxon>
        <taxon>Bacillati</taxon>
        <taxon>Bacillota</taxon>
        <taxon>Clostridia</taxon>
        <taxon>Lachnospirales</taxon>
        <taxon>Anaerotignaceae</taxon>
        <taxon>Anaerotignum</taxon>
    </lineage>
</organism>
<keyword evidence="2" id="KW-1185">Reference proteome</keyword>